<dbReference type="EMBL" id="CABVJG010000002">
    <property type="protein sequence ID" value="VVP85314.1"/>
    <property type="molecule type" value="Genomic_DNA"/>
</dbReference>
<dbReference type="AlphaFoldDB" id="A0A5E7SGV5"/>
<evidence type="ECO:0000313" key="2">
    <source>
        <dbReference type="Proteomes" id="UP000412311"/>
    </source>
</evidence>
<organism evidence="1 2">
    <name type="scientific">Pseudomonas fluorescens</name>
    <dbReference type="NCBI Taxonomy" id="294"/>
    <lineage>
        <taxon>Bacteria</taxon>
        <taxon>Pseudomonadati</taxon>
        <taxon>Pseudomonadota</taxon>
        <taxon>Gammaproteobacteria</taxon>
        <taxon>Pseudomonadales</taxon>
        <taxon>Pseudomonadaceae</taxon>
        <taxon>Pseudomonas</taxon>
    </lineage>
</organism>
<name>A0A5E7SGV5_PSEFL</name>
<accession>A0A5E7SGV5</accession>
<reference evidence="1 2" key="1">
    <citation type="submission" date="2019-09" db="EMBL/GenBank/DDBJ databases">
        <authorList>
            <person name="Chandra G."/>
            <person name="Truman W A."/>
        </authorList>
    </citation>
    <scope>NUCLEOTIDE SEQUENCE [LARGE SCALE GENOMIC DNA]</scope>
    <source>
        <strain evidence="1">PS925</strain>
    </source>
</reference>
<dbReference type="RefSeq" id="WP_150792760.1">
    <property type="nucleotide sequence ID" value="NZ_CABVJG010000002.1"/>
</dbReference>
<protein>
    <submittedName>
        <fullName evidence="1">Uncharacterized protein</fullName>
    </submittedName>
</protein>
<evidence type="ECO:0000313" key="1">
    <source>
        <dbReference type="EMBL" id="VVP85314.1"/>
    </source>
</evidence>
<dbReference type="Proteomes" id="UP000412311">
    <property type="component" value="Unassembled WGS sequence"/>
</dbReference>
<sequence>MSSGAVDQNLRDREKIRRKALWTLFDLLPGDPKATPVVSMLDEIAHQDEADRLLRDVAKLEDLRDLVVIEPRSSGLQIVREGSIPEPWRERFLQASIGSTRVETGPFLNDFEKFINLWKQENQRLEAYRSAIDEKI</sequence>
<gene>
    <name evidence="1" type="ORF">PS925_00867</name>
</gene>
<proteinExistence type="predicted"/>